<evidence type="ECO:0000313" key="3">
    <source>
        <dbReference type="Proteomes" id="UP001147700"/>
    </source>
</evidence>
<keyword evidence="1" id="KW-0732">Signal</keyword>
<evidence type="ECO:0000313" key="2">
    <source>
        <dbReference type="EMBL" id="MDA0138510.1"/>
    </source>
</evidence>
<evidence type="ECO:0000256" key="1">
    <source>
        <dbReference type="SAM" id="SignalP"/>
    </source>
</evidence>
<reference evidence="2" key="1">
    <citation type="submission" date="2022-10" db="EMBL/GenBank/DDBJ databases">
        <title>The WGS of Solirubrobacter sp. CPCC 204708.</title>
        <authorList>
            <person name="Jiang Z."/>
        </authorList>
    </citation>
    <scope>NUCLEOTIDE SEQUENCE</scope>
    <source>
        <strain evidence="2">CPCC 204708</strain>
    </source>
</reference>
<comment type="caution">
    <text evidence="2">The sequence shown here is derived from an EMBL/GenBank/DDBJ whole genome shotgun (WGS) entry which is preliminary data.</text>
</comment>
<proteinExistence type="predicted"/>
<organism evidence="2 3">
    <name type="scientific">Solirubrobacter deserti</name>
    <dbReference type="NCBI Taxonomy" id="2282478"/>
    <lineage>
        <taxon>Bacteria</taxon>
        <taxon>Bacillati</taxon>
        <taxon>Actinomycetota</taxon>
        <taxon>Thermoleophilia</taxon>
        <taxon>Solirubrobacterales</taxon>
        <taxon>Solirubrobacteraceae</taxon>
        <taxon>Solirubrobacter</taxon>
    </lineage>
</organism>
<feature type="signal peptide" evidence="1">
    <location>
        <begin position="1"/>
        <end position="26"/>
    </location>
</feature>
<keyword evidence="3" id="KW-1185">Reference proteome</keyword>
<gene>
    <name evidence="2" type="ORF">OJ962_13490</name>
</gene>
<protein>
    <submittedName>
        <fullName evidence="2">Uncharacterized protein</fullName>
    </submittedName>
</protein>
<dbReference type="Gene3D" id="3.40.50.2300">
    <property type="match status" value="1"/>
</dbReference>
<dbReference type="EMBL" id="JAPCID010000016">
    <property type="protein sequence ID" value="MDA0138510.1"/>
    <property type="molecule type" value="Genomic_DNA"/>
</dbReference>
<feature type="chain" id="PRO_5045643093" evidence="1">
    <location>
        <begin position="27"/>
        <end position="126"/>
    </location>
</feature>
<sequence length="126" mass="12754">MTKTIQIRLAVPAGIALALVAGTAIASPEDHRSQRAIVVAGAAATDKAALKQAHAVATATDADLKVVKTTAEQLGVIHMLAARDYDVVVTVGVDRSSAVAPVAEKFPRVRFVAAKANGLGAAMSGA</sequence>
<dbReference type="Proteomes" id="UP001147700">
    <property type="component" value="Unassembled WGS sequence"/>
</dbReference>
<accession>A0ABT4RIY1</accession>
<name>A0ABT4RIY1_9ACTN</name>